<feature type="compositionally biased region" description="Basic and acidic residues" evidence="1">
    <location>
        <begin position="35"/>
        <end position="51"/>
    </location>
</feature>
<evidence type="ECO:0000313" key="3">
    <source>
        <dbReference type="RefSeq" id="XP_057393674.1"/>
    </source>
</evidence>
<dbReference type="GeneID" id="130706307"/>
<feature type="compositionally biased region" description="Basic and acidic residues" evidence="1">
    <location>
        <begin position="73"/>
        <end position="82"/>
    </location>
</feature>
<name>A0ABM3SV01_BALAC</name>
<evidence type="ECO:0000256" key="1">
    <source>
        <dbReference type="SAM" id="MobiDB-lite"/>
    </source>
</evidence>
<keyword evidence="2" id="KW-1185">Reference proteome</keyword>
<feature type="compositionally biased region" description="Basic and acidic residues" evidence="1">
    <location>
        <begin position="91"/>
        <end position="108"/>
    </location>
</feature>
<evidence type="ECO:0000313" key="2">
    <source>
        <dbReference type="Proteomes" id="UP001652580"/>
    </source>
</evidence>
<sequence>MPRSPPPQPRPPGLPPPLRLAPHPTSSSGSPRLKSLPEKRHLNLTLHREAEPPSCAAPRSPFWATHGGGGLRRGPEGEWGEGRKRKPSARVVEKKSPAVESHSRSRRDTAFTEWPDLHGSKIETCVMLRLLLSRGEVYFLSPLNLG</sequence>
<feature type="compositionally biased region" description="Pro residues" evidence="1">
    <location>
        <begin position="1"/>
        <end position="19"/>
    </location>
</feature>
<feature type="region of interest" description="Disordered" evidence="1">
    <location>
        <begin position="1"/>
        <end position="108"/>
    </location>
</feature>
<accession>A0ABM3SV01</accession>
<protein>
    <submittedName>
        <fullName evidence="3">WAS/WASL-interacting protein family member 3-like</fullName>
    </submittedName>
</protein>
<reference evidence="3" key="1">
    <citation type="submission" date="2025-08" db="UniProtKB">
        <authorList>
            <consortium name="RefSeq"/>
        </authorList>
    </citation>
    <scope>IDENTIFICATION</scope>
</reference>
<dbReference type="RefSeq" id="XP_057393674.1">
    <property type="nucleotide sequence ID" value="XM_057537691.1"/>
</dbReference>
<proteinExistence type="predicted"/>
<dbReference type="Proteomes" id="UP001652580">
    <property type="component" value="Chromosome X"/>
</dbReference>
<gene>
    <name evidence="3" type="primary">LOC130706307</name>
</gene>
<organism evidence="2 3">
    <name type="scientific">Balaenoptera acutorostrata</name>
    <name type="common">Common minke whale</name>
    <name type="synonym">Balaena rostrata</name>
    <dbReference type="NCBI Taxonomy" id="9767"/>
    <lineage>
        <taxon>Eukaryota</taxon>
        <taxon>Metazoa</taxon>
        <taxon>Chordata</taxon>
        <taxon>Craniata</taxon>
        <taxon>Vertebrata</taxon>
        <taxon>Euteleostomi</taxon>
        <taxon>Mammalia</taxon>
        <taxon>Eutheria</taxon>
        <taxon>Laurasiatheria</taxon>
        <taxon>Artiodactyla</taxon>
        <taxon>Whippomorpha</taxon>
        <taxon>Cetacea</taxon>
        <taxon>Mysticeti</taxon>
        <taxon>Balaenopteridae</taxon>
        <taxon>Balaenoptera</taxon>
    </lineage>
</organism>